<dbReference type="RefSeq" id="WP_136380563.1">
    <property type="nucleotide sequence ID" value="NZ_SLUB01000032.1"/>
</dbReference>
<evidence type="ECO:0000313" key="3">
    <source>
        <dbReference type="Proteomes" id="UP000306477"/>
    </source>
</evidence>
<dbReference type="InterPro" id="IPR052944">
    <property type="entry name" value="Sporulation_related"/>
</dbReference>
<gene>
    <name evidence="2" type="ORF">E1I69_15955</name>
</gene>
<accession>A0A4S3PNX7</accession>
<dbReference type="PROSITE" id="PS51257">
    <property type="entry name" value="PROKAR_LIPOPROTEIN"/>
    <property type="match status" value="1"/>
</dbReference>
<dbReference type="InterPro" id="IPR029046">
    <property type="entry name" value="LolA/LolB/LppX"/>
</dbReference>
<proteinExistence type="predicted"/>
<keyword evidence="2" id="KW-0449">Lipoprotein</keyword>
<dbReference type="PANTHER" id="PTHR37507">
    <property type="entry name" value="SPORULATION PROTEIN YDCC"/>
    <property type="match status" value="1"/>
</dbReference>
<sequence>MKKKIVLLIAILLTGLLSACMGGMTVSSEEIVTKVLSAKDSKLSYYGEGVIKLTTAGEVTENASFKEYAAEDGKRKIITTGDANGHESSVLNDGKQVISYDAGSESAFSIDLTEDSMPLLDSSPKEQLMTMLEAIKKTHDYEIVGEEKILDLNVYHIKAAPNTNSNLFGEVELWIDQKTWFVVKSISVVEETKSEFEYKLLDFSPDFKEDTFTLDIPESVTVTPIESNLEPDFGTLEDAQTELAQPFLVFTEEDMTVENVEIVNLQGIVNRPEITVYYAYEGLPSVLVSIFPTPEEAGTEIKPGEWEVRGQHADYDDFIDALSWDENGLRYTIIIQNPDLEMEAILKMTENMILNNEM</sequence>
<evidence type="ECO:0000313" key="2">
    <source>
        <dbReference type="EMBL" id="THE11239.1"/>
    </source>
</evidence>
<name>A0A4S3PNX7_9BACI</name>
<dbReference type="PANTHER" id="PTHR37507:SF2">
    <property type="entry name" value="SPORULATION PROTEIN YDCC"/>
    <property type="match status" value="1"/>
</dbReference>
<feature type="chain" id="PRO_5038809172" evidence="1">
    <location>
        <begin position="20"/>
        <end position="358"/>
    </location>
</feature>
<dbReference type="SUPFAM" id="SSF89392">
    <property type="entry name" value="Prokaryotic lipoproteins and lipoprotein localization factors"/>
    <property type="match status" value="1"/>
</dbReference>
<evidence type="ECO:0000256" key="1">
    <source>
        <dbReference type="SAM" id="SignalP"/>
    </source>
</evidence>
<dbReference type="AlphaFoldDB" id="A0A4S3PNX7"/>
<feature type="signal peptide" evidence="1">
    <location>
        <begin position="1"/>
        <end position="19"/>
    </location>
</feature>
<dbReference type="OrthoDB" id="2389132at2"/>
<protein>
    <submittedName>
        <fullName evidence="2">Outer membrane lipoprotein carrier protein LolA</fullName>
    </submittedName>
</protein>
<reference evidence="2 3" key="1">
    <citation type="journal article" date="2019" name="Indoor Air">
        <title>Impacts of indoor surface finishes on bacterial viability.</title>
        <authorList>
            <person name="Hu J."/>
            <person name="Maamar S.B."/>
            <person name="Glawe A.J."/>
            <person name="Gottel N."/>
            <person name="Gilbert J.A."/>
            <person name="Hartmann E.M."/>
        </authorList>
    </citation>
    <scope>NUCLEOTIDE SEQUENCE [LARGE SCALE GENOMIC DNA]</scope>
    <source>
        <strain evidence="2 3">AF060A6</strain>
    </source>
</reference>
<organism evidence="2 3">
    <name type="scientific">Bacillus timonensis</name>
    <dbReference type="NCBI Taxonomy" id="1033734"/>
    <lineage>
        <taxon>Bacteria</taxon>
        <taxon>Bacillati</taxon>
        <taxon>Bacillota</taxon>
        <taxon>Bacilli</taxon>
        <taxon>Bacillales</taxon>
        <taxon>Bacillaceae</taxon>
        <taxon>Bacillus</taxon>
    </lineage>
</organism>
<keyword evidence="1" id="KW-0732">Signal</keyword>
<comment type="caution">
    <text evidence="2">The sequence shown here is derived from an EMBL/GenBank/DDBJ whole genome shotgun (WGS) entry which is preliminary data.</text>
</comment>
<dbReference type="EMBL" id="SLUB01000032">
    <property type="protein sequence ID" value="THE11239.1"/>
    <property type="molecule type" value="Genomic_DNA"/>
</dbReference>
<dbReference type="Gene3D" id="2.50.20.10">
    <property type="entry name" value="Lipoprotein localisation LolA/LolB/LppX"/>
    <property type="match status" value="1"/>
</dbReference>
<keyword evidence="3" id="KW-1185">Reference proteome</keyword>
<dbReference type="STRING" id="1033734.GCA_000285535_01308"/>
<dbReference type="Proteomes" id="UP000306477">
    <property type="component" value="Unassembled WGS sequence"/>
</dbReference>